<name>A0ABV4DS21_9CLOT</name>
<feature type="transmembrane region" description="Helical" evidence="1">
    <location>
        <begin position="21"/>
        <end position="40"/>
    </location>
</feature>
<dbReference type="Proteomes" id="UP001565220">
    <property type="component" value="Unassembled WGS sequence"/>
</dbReference>
<evidence type="ECO:0000313" key="3">
    <source>
        <dbReference type="Proteomes" id="UP001565220"/>
    </source>
</evidence>
<keyword evidence="1" id="KW-0812">Transmembrane</keyword>
<dbReference type="EMBL" id="JBGFFE010000001">
    <property type="protein sequence ID" value="MEY8762041.1"/>
    <property type="molecule type" value="Genomic_DNA"/>
</dbReference>
<protein>
    <submittedName>
        <fullName evidence="2">Uncharacterized protein</fullName>
    </submittedName>
</protein>
<proteinExistence type="predicted"/>
<evidence type="ECO:0000256" key="1">
    <source>
        <dbReference type="SAM" id="Phobius"/>
    </source>
</evidence>
<organism evidence="2 3">
    <name type="scientific">Clostridium lapidicellarium</name>
    <dbReference type="NCBI Taxonomy" id="3240931"/>
    <lineage>
        <taxon>Bacteria</taxon>
        <taxon>Bacillati</taxon>
        <taxon>Bacillota</taxon>
        <taxon>Clostridia</taxon>
        <taxon>Eubacteriales</taxon>
        <taxon>Clostridiaceae</taxon>
        <taxon>Clostridium</taxon>
    </lineage>
</organism>
<dbReference type="RefSeq" id="WP_367112672.1">
    <property type="nucleotide sequence ID" value="NZ_JBGFFE010000001.1"/>
</dbReference>
<sequence>MRLNYAVEDKSVRKYRIDFHISTFLIGITNMIFSLISYFIQ</sequence>
<reference evidence="2 3" key="1">
    <citation type="submission" date="2024-08" db="EMBL/GenBank/DDBJ databases">
        <title>Clostridium lapicellarii sp. nov., and Clostridium renhuaiense sp. nov., two species isolated from the mud in a fermentation cellar used for producing sauce-flavour Chinese liquors.</title>
        <authorList>
            <person name="Yang F."/>
            <person name="Wang H."/>
            <person name="Chen L.Q."/>
            <person name="Zhou N."/>
            <person name="Lu J.J."/>
            <person name="Pu X.X."/>
            <person name="Wan B."/>
            <person name="Wang L."/>
            <person name="Liu S.J."/>
        </authorList>
    </citation>
    <scope>NUCLEOTIDE SEQUENCE [LARGE SCALE GENOMIC DNA]</scope>
    <source>
        <strain evidence="2 3">MT-113</strain>
    </source>
</reference>
<keyword evidence="3" id="KW-1185">Reference proteome</keyword>
<gene>
    <name evidence="2" type="ORF">AB8S09_00075</name>
</gene>
<accession>A0ABV4DS21</accession>
<keyword evidence="1" id="KW-0472">Membrane</keyword>
<comment type="caution">
    <text evidence="2">The sequence shown here is derived from an EMBL/GenBank/DDBJ whole genome shotgun (WGS) entry which is preliminary data.</text>
</comment>
<evidence type="ECO:0000313" key="2">
    <source>
        <dbReference type="EMBL" id="MEY8762041.1"/>
    </source>
</evidence>
<keyword evidence="1" id="KW-1133">Transmembrane helix</keyword>